<sequence length="221" mass="24925">MLLHIILSLFTLSLGTLQGSTSRATNNIAKPNCPTHCGNVTVPYPFGIGKETGCSLDDSFYVTCNTSDEGTKLFLLSTMIEIYNFSDSEFRIVAGIANRCYNQDGTIEEYYGWWLQLNTFTYSQKNTLTVLGCDDYSLIRGTKGRNFSIGCLGRRLFKKKTKINSSRPRVLWGWSRVYLWKAITIEYFSKKELMEAGAREGMRPYGMHSTPPPTSKLGREG</sequence>
<dbReference type="EMBL" id="CM042026">
    <property type="protein sequence ID" value="KAI3804461.1"/>
    <property type="molecule type" value="Genomic_DNA"/>
</dbReference>
<evidence type="ECO:0000313" key="1">
    <source>
        <dbReference type="EMBL" id="KAI3804461.1"/>
    </source>
</evidence>
<keyword evidence="2" id="KW-1185">Reference proteome</keyword>
<name>A0ACB9IAC9_9ASTR</name>
<protein>
    <submittedName>
        <fullName evidence="1">Uncharacterized protein</fullName>
    </submittedName>
</protein>
<proteinExistence type="predicted"/>
<comment type="caution">
    <text evidence="1">The sequence shown here is derived from an EMBL/GenBank/DDBJ whole genome shotgun (WGS) entry which is preliminary data.</text>
</comment>
<accession>A0ACB9IAC9</accession>
<organism evidence="1 2">
    <name type="scientific">Smallanthus sonchifolius</name>
    <dbReference type="NCBI Taxonomy" id="185202"/>
    <lineage>
        <taxon>Eukaryota</taxon>
        <taxon>Viridiplantae</taxon>
        <taxon>Streptophyta</taxon>
        <taxon>Embryophyta</taxon>
        <taxon>Tracheophyta</taxon>
        <taxon>Spermatophyta</taxon>
        <taxon>Magnoliopsida</taxon>
        <taxon>eudicotyledons</taxon>
        <taxon>Gunneridae</taxon>
        <taxon>Pentapetalae</taxon>
        <taxon>asterids</taxon>
        <taxon>campanulids</taxon>
        <taxon>Asterales</taxon>
        <taxon>Asteraceae</taxon>
        <taxon>Asteroideae</taxon>
        <taxon>Heliantheae alliance</taxon>
        <taxon>Millerieae</taxon>
        <taxon>Smallanthus</taxon>
    </lineage>
</organism>
<reference evidence="1 2" key="2">
    <citation type="journal article" date="2022" name="Mol. Ecol. Resour.">
        <title>The genomes of chicory, endive, great burdock and yacon provide insights into Asteraceae paleo-polyploidization history and plant inulin production.</title>
        <authorList>
            <person name="Fan W."/>
            <person name="Wang S."/>
            <person name="Wang H."/>
            <person name="Wang A."/>
            <person name="Jiang F."/>
            <person name="Liu H."/>
            <person name="Zhao H."/>
            <person name="Xu D."/>
            <person name="Zhang Y."/>
        </authorList>
    </citation>
    <scope>NUCLEOTIDE SEQUENCE [LARGE SCALE GENOMIC DNA]</scope>
    <source>
        <strain evidence="2">cv. Yunnan</strain>
        <tissue evidence="1">Leaves</tissue>
    </source>
</reference>
<gene>
    <name evidence="1" type="ORF">L1987_26013</name>
</gene>
<evidence type="ECO:0000313" key="2">
    <source>
        <dbReference type="Proteomes" id="UP001056120"/>
    </source>
</evidence>
<reference evidence="2" key="1">
    <citation type="journal article" date="2022" name="Mol. Ecol. Resour.">
        <title>The genomes of chicory, endive, great burdock and yacon provide insights into Asteraceae palaeo-polyploidization history and plant inulin production.</title>
        <authorList>
            <person name="Fan W."/>
            <person name="Wang S."/>
            <person name="Wang H."/>
            <person name="Wang A."/>
            <person name="Jiang F."/>
            <person name="Liu H."/>
            <person name="Zhao H."/>
            <person name="Xu D."/>
            <person name="Zhang Y."/>
        </authorList>
    </citation>
    <scope>NUCLEOTIDE SEQUENCE [LARGE SCALE GENOMIC DNA]</scope>
    <source>
        <strain evidence="2">cv. Yunnan</strain>
    </source>
</reference>
<dbReference type="Proteomes" id="UP001056120">
    <property type="component" value="Linkage Group LG09"/>
</dbReference>